<reference evidence="2 3" key="1">
    <citation type="submission" date="2016-11" db="EMBL/GenBank/DDBJ databases">
        <authorList>
            <person name="Varghese N."/>
            <person name="Submissions S."/>
        </authorList>
    </citation>
    <scope>NUCLEOTIDE SEQUENCE [LARGE SCALE GENOMIC DNA]</scope>
    <source>
        <strain evidence="2 3">DSM 1</strain>
    </source>
</reference>
<name>A0A8B4BU61_HEYCO</name>
<proteinExistence type="predicted"/>
<dbReference type="EMBL" id="FQUB01000018">
    <property type="protein sequence ID" value="SHE99018.1"/>
    <property type="molecule type" value="Genomic_DNA"/>
</dbReference>
<comment type="caution">
    <text evidence="2">The sequence shown here is derived from an EMBL/GenBank/DDBJ whole genome shotgun (WGS) entry which is preliminary data.</text>
</comment>
<organism evidence="2 3">
    <name type="scientific">Heyndrickxia coagulans DSM 1 = ATCC 7050</name>
    <dbReference type="NCBI Taxonomy" id="1121088"/>
    <lineage>
        <taxon>Bacteria</taxon>
        <taxon>Bacillati</taxon>
        <taxon>Bacillota</taxon>
        <taxon>Bacilli</taxon>
        <taxon>Bacillales</taxon>
        <taxon>Bacillaceae</taxon>
        <taxon>Heyndrickxia</taxon>
    </lineage>
</organism>
<protein>
    <submittedName>
        <fullName evidence="2">Uncharacterized protein</fullName>
    </submittedName>
</protein>
<evidence type="ECO:0000313" key="2">
    <source>
        <dbReference type="EMBL" id="SHF22648.1"/>
    </source>
</evidence>
<dbReference type="EMBL" id="FQUB01000027">
    <property type="protein sequence ID" value="SHF22648.1"/>
    <property type="molecule type" value="Genomic_DNA"/>
</dbReference>
<dbReference type="AlphaFoldDB" id="A0A8B4BU61"/>
<evidence type="ECO:0000313" key="3">
    <source>
        <dbReference type="Proteomes" id="UP000184029"/>
    </source>
</evidence>
<evidence type="ECO:0000313" key="1">
    <source>
        <dbReference type="EMBL" id="SHE99018.1"/>
    </source>
</evidence>
<dbReference type="Proteomes" id="UP000184029">
    <property type="component" value="Unassembled WGS sequence"/>
</dbReference>
<feature type="non-terminal residue" evidence="2">
    <location>
        <position position="65"/>
    </location>
</feature>
<accession>A0A8B4BU61</accession>
<gene>
    <name evidence="1" type="ORF">SAMN02745208_01208</name>
    <name evidence="2" type="ORF">SAMN02745208_01619</name>
</gene>
<sequence>MDIISIIAGLLKNTKSLMEFEEQVKILMQKVFTQWVGDVFEELDKTIKQKKLEEGWEYCRSDNRS</sequence>